<accession>A0A098Y3N3</accession>
<dbReference type="EMBL" id="JPMX01000091">
    <property type="protein sequence ID" value="KGH45030.1"/>
    <property type="molecule type" value="Genomic_DNA"/>
</dbReference>
<dbReference type="Proteomes" id="UP000029713">
    <property type="component" value="Unassembled WGS sequence"/>
</dbReference>
<dbReference type="PANTHER" id="PTHR30146">
    <property type="entry name" value="LACI-RELATED TRANSCRIPTIONAL REPRESSOR"/>
    <property type="match status" value="1"/>
</dbReference>
<gene>
    <name evidence="5" type="ORF">IN07_18850</name>
</gene>
<dbReference type="Pfam" id="PF00356">
    <property type="entry name" value="LacI"/>
    <property type="match status" value="1"/>
</dbReference>
<dbReference type="InterPro" id="IPR046335">
    <property type="entry name" value="LacI/GalR-like_sensor"/>
</dbReference>
<evidence type="ECO:0000256" key="3">
    <source>
        <dbReference type="ARBA" id="ARBA00023163"/>
    </source>
</evidence>
<reference evidence="5 6" key="1">
    <citation type="submission" date="2014-07" db="EMBL/GenBank/DDBJ databases">
        <title>Biosystematic studies on Modestobacter strains isolated from extreme hyper-arid desert soil and from historic building.</title>
        <authorList>
            <person name="Bukarasam K."/>
            <person name="Bull A."/>
            <person name="Girard G."/>
            <person name="van Wezel G."/>
            <person name="Goodfellow M."/>
        </authorList>
    </citation>
    <scope>NUCLEOTIDE SEQUENCE [LARGE SCALE GENOMIC DNA]</scope>
    <source>
        <strain evidence="5 6">KNN45-2b</strain>
    </source>
</reference>
<comment type="caution">
    <text evidence="5">The sequence shown here is derived from an EMBL/GenBank/DDBJ whole genome shotgun (WGS) entry which is preliminary data.</text>
</comment>
<protein>
    <recommendedName>
        <fullName evidence="4">HTH lacI-type domain-containing protein</fullName>
    </recommendedName>
</protein>
<dbReference type="SMART" id="SM00354">
    <property type="entry name" value="HTH_LACI"/>
    <property type="match status" value="1"/>
</dbReference>
<evidence type="ECO:0000259" key="4">
    <source>
        <dbReference type="PROSITE" id="PS50932"/>
    </source>
</evidence>
<evidence type="ECO:0000256" key="2">
    <source>
        <dbReference type="ARBA" id="ARBA00023125"/>
    </source>
</evidence>
<dbReference type="Gene3D" id="3.40.50.2300">
    <property type="match status" value="2"/>
</dbReference>
<feature type="domain" description="HTH lacI-type" evidence="4">
    <location>
        <begin position="6"/>
        <end position="60"/>
    </location>
</feature>
<dbReference type="PANTHER" id="PTHR30146:SF109">
    <property type="entry name" value="HTH-TYPE TRANSCRIPTIONAL REGULATOR GALS"/>
    <property type="match status" value="1"/>
</dbReference>
<dbReference type="AlphaFoldDB" id="A0A098Y3N3"/>
<evidence type="ECO:0000313" key="5">
    <source>
        <dbReference type="EMBL" id="KGH45030.1"/>
    </source>
</evidence>
<organism evidence="5 6">
    <name type="scientific">Modestobacter caceresii</name>
    <dbReference type="NCBI Taxonomy" id="1522368"/>
    <lineage>
        <taxon>Bacteria</taxon>
        <taxon>Bacillati</taxon>
        <taxon>Actinomycetota</taxon>
        <taxon>Actinomycetes</taxon>
        <taxon>Geodermatophilales</taxon>
        <taxon>Geodermatophilaceae</taxon>
        <taxon>Modestobacter</taxon>
    </lineage>
</organism>
<dbReference type="Gene3D" id="1.10.260.40">
    <property type="entry name" value="lambda repressor-like DNA-binding domains"/>
    <property type="match status" value="1"/>
</dbReference>
<dbReference type="SUPFAM" id="SSF53822">
    <property type="entry name" value="Periplasmic binding protein-like I"/>
    <property type="match status" value="1"/>
</dbReference>
<dbReference type="InterPro" id="IPR010982">
    <property type="entry name" value="Lambda_DNA-bd_dom_sf"/>
</dbReference>
<dbReference type="GO" id="GO:0000976">
    <property type="term" value="F:transcription cis-regulatory region binding"/>
    <property type="evidence" value="ECO:0007669"/>
    <property type="project" value="TreeGrafter"/>
</dbReference>
<dbReference type="SUPFAM" id="SSF47413">
    <property type="entry name" value="lambda repressor-like DNA-binding domains"/>
    <property type="match status" value="1"/>
</dbReference>
<evidence type="ECO:0000313" key="6">
    <source>
        <dbReference type="Proteomes" id="UP000029713"/>
    </source>
</evidence>
<keyword evidence="1" id="KW-0805">Transcription regulation</keyword>
<dbReference type="Pfam" id="PF13377">
    <property type="entry name" value="Peripla_BP_3"/>
    <property type="match status" value="1"/>
</dbReference>
<dbReference type="CDD" id="cd01392">
    <property type="entry name" value="HTH_LacI"/>
    <property type="match status" value="1"/>
</dbReference>
<proteinExistence type="predicted"/>
<keyword evidence="3" id="KW-0804">Transcription</keyword>
<name>A0A098Y3N3_9ACTN</name>
<keyword evidence="2" id="KW-0238">DNA-binding</keyword>
<dbReference type="GO" id="GO:0003700">
    <property type="term" value="F:DNA-binding transcription factor activity"/>
    <property type="evidence" value="ECO:0007669"/>
    <property type="project" value="TreeGrafter"/>
</dbReference>
<dbReference type="CDD" id="cd06267">
    <property type="entry name" value="PBP1_LacI_sugar_binding-like"/>
    <property type="match status" value="1"/>
</dbReference>
<dbReference type="STRING" id="1522368.IN07_18850"/>
<dbReference type="PROSITE" id="PS00356">
    <property type="entry name" value="HTH_LACI_1"/>
    <property type="match status" value="1"/>
</dbReference>
<keyword evidence="6" id="KW-1185">Reference proteome</keyword>
<dbReference type="InterPro" id="IPR028082">
    <property type="entry name" value="Peripla_BP_I"/>
</dbReference>
<dbReference type="PROSITE" id="PS50932">
    <property type="entry name" value="HTH_LACI_2"/>
    <property type="match status" value="1"/>
</dbReference>
<evidence type="ECO:0000256" key="1">
    <source>
        <dbReference type="ARBA" id="ARBA00023015"/>
    </source>
</evidence>
<dbReference type="InterPro" id="IPR000843">
    <property type="entry name" value="HTH_LacI"/>
</dbReference>
<sequence length="339" mass="36265">MRRPSPSMIDVARTAGVSLGTVSNVLNNPAKVAETTRRRVEAAIGELGFVRNGAARSLSSGTSSTFGFVVIDLSNSFFLDMARGAEQEASGSGMNVLLANADLDDAKQHTYLDLFEEERVAGVLLAPQQNAAGETTSLRARGMPLVVLNDPSVGPEVWTVQTDNVHGGHLAARHLIELGRRRLVFAGPDDLAVVRQRFEGVERAVRESGGAVTLERIQTPGVRVEDGRRVGDELLARPAHDRPDGVVAGADLLALGLIQSLVVDGRLRVPEDVAVVGYDNNRAAWNSVIPITTLDQAGEEMGRRATQMLLAQLDGSPADGRRSVTLEPFLIPRESTVGR</sequence>